<accession>A0A2S5GCW3</accession>
<dbReference type="Proteomes" id="UP000239047">
    <property type="component" value="Unassembled WGS sequence"/>
</dbReference>
<dbReference type="SUPFAM" id="SSF53474">
    <property type="entry name" value="alpha/beta-Hydrolases"/>
    <property type="match status" value="1"/>
</dbReference>
<dbReference type="Gene3D" id="3.40.50.1820">
    <property type="entry name" value="alpha/beta hydrolase"/>
    <property type="match status" value="1"/>
</dbReference>
<dbReference type="InterPro" id="IPR050583">
    <property type="entry name" value="Mycobacterial_A85_antigen"/>
</dbReference>
<keyword evidence="2" id="KW-1185">Reference proteome</keyword>
<dbReference type="OrthoDB" id="9784036at2"/>
<protein>
    <submittedName>
        <fullName evidence="1">Esterase</fullName>
    </submittedName>
</protein>
<gene>
    <name evidence="1" type="ORF">C4B60_08805</name>
</gene>
<sequence>MEALSWKKCLDATTDHTITGNVKIIDEFPMPELSVKRRIWIYLPPGYDKGNKQYPVLYMHDGQNVFDQATSTGSEWGIDETMEQLAKENSEWETIVVAIDHGGKERGNEYTVIENKKHQFLGKGKAYAAFIAQTLKPYIDQNFRTKKEREYTAIAGSSFGAYISIYCFITYPELFSRVGAFSLMCWQDKGWLAKRIREEQKTYPARIYMDLGELEADKWWHRAGLKKDVKKMKKSFLKSGYKESEVKFDLIKEGKHHETTWRKTFPTAFKWWSRPL</sequence>
<dbReference type="InterPro" id="IPR000801">
    <property type="entry name" value="Esterase-like"/>
</dbReference>
<evidence type="ECO:0000313" key="2">
    <source>
        <dbReference type="Proteomes" id="UP000239047"/>
    </source>
</evidence>
<dbReference type="RefSeq" id="WP_104057627.1">
    <property type="nucleotide sequence ID" value="NZ_PREZ01000003.1"/>
</dbReference>
<evidence type="ECO:0000313" key="1">
    <source>
        <dbReference type="EMBL" id="PPA70877.1"/>
    </source>
</evidence>
<name>A0A2S5GCW3_9BACL</name>
<dbReference type="Pfam" id="PF00756">
    <property type="entry name" value="Esterase"/>
    <property type="match status" value="1"/>
</dbReference>
<reference evidence="1 2" key="1">
    <citation type="submission" date="2018-02" db="EMBL/GenBank/DDBJ databases">
        <title>Jeotgalibacillus proteolyticum sp. nov. a protease producing bacterium isolated from ocean sediments of Laizhou Bay.</title>
        <authorList>
            <person name="Li Y."/>
        </authorList>
    </citation>
    <scope>NUCLEOTIDE SEQUENCE [LARGE SCALE GENOMIC DNA]</scope>
    <source>
        <strain evidence="1 2">22-7</strain>
    </source>
</reference>
<dbReference type="AlphaFoldDB" id="A0A2S5GCW3"/>
<dbReference type="PANTHER" id="PTHR48098:SF6">
    <property type="entry name" value="FERRI-BACILLIBACTIN ESTERASE BESA"/>
    <property type="match status" value="1"/>
</dbReference>
<comment type="caution">
    <text evidence="1">The sequence shown here is derived from an EMBL/GenBank/DDBJ whole genome shotgun (WGS) entry which is preliminary data.</text>
</comment>
<dbReference type="EMBL" id="PREZ01000003">
    <property type="protein sequence ID" value="PPA70877.1"/>
    <property type="molecule type" value="Genomic_DNA"/>
</dbReference>
<organism evidence="1 2">
    <name type="scientific">Jeotgalibacillus proteolyticus</name>
    <dbReference type="NCBI Taxonomy" id="2082395"/>
    <lineage>
        <taxon>Bacteria</taxon>
        <taxon>Bacillati</taxon>
        <taxon>Bacillota</taxon>
        <taxon>Bacilli</taxon>
        <taxon>Bacillales</taxon>
        <taxon>Caryophanaceae</taxon>
        <taxon>Jeotgalibacillus</taxon>
    </lineage>
</organism>
<dbReference type="PANTHER" id="PTHR48098">
    <property type="entry name" value="ENTEROCHELIN ESTERASE-RELATED"/>
    <property type="match status" value="1"/>
</dbReference>
<dbReference type="InterPro" id="IPR029058">
    <property type="entry name" value="AB_hydrolase_fold"/>
</dbReference>
<proteinExistence type="predicted"/>